<keyword evidence="2" id="KW-1185">Reference proteome</keyword>
<proteinExistence type="predicted"/>
<dbReference type="AlphaFoldDB" id="A0AAQ3P6T7"/>
<reference evidence="1 2" key="1">
    <citation type="journal article" date="2023" name="Life. Sci Alliance">
        <title>Evolutionary insights into 3D genome organization and epigenetic landscape of Vigna mungo.</title>
        <authorList>
            <person name="Junaid A."/>
            <person name="Singh B."/>
            <person name="Bhatia S."/>
        </authorList>
    </citation>
    <scope>NUCLEOTIDE SEQUENCE [LARGE SCALE GENOMIC DNA]</scope>
    <source>
        <strain evidence="1">Urdbean</strain>
    </source>
</reference>
<evidence type="ECO:0000313" key="1">
    <source>
        <dbReference type="EMBL" id="WVZ23171.1"/>
    </source>
</evidence>
<protein>
    <submittedName>
        <fullName evidence="1">Uncharacterized protein</fullName>
    </submittedName>
</protein>
<accession>A0AAQ3P6T7</accession>
<dbReference type="EMBL" id="CP144700">
    <property type="protein sequence ID" value="WVZ23171.1"/>
    <property type="molecule type" value="Genomic_DNA"/>
</dbReference>
<sequence length="242" mass="27392">MEYTLLRTILDRPPPFEDPKPLFTKALPPPVSLAPLGFSTFPSPPSLDTDRDRGCRTSLGLPPPAPILSLLTLDSPFFLFQSFELTPPPEPNPITFFSLSLKPSTVGGELPLRRHKTLFRNPTLRFVRARMRIEEPSSQTLPKHFVGDNGGAGGGQTVAARRWTQRATREKNQTAKWRFLYAREMKDAKTIRLVMEVRLGLVEIGLVAVEVAGEEGGGRRGRRIERRHARRRRNMRKLLKSY</sequence>
<evidence type="ECO:0000313" key="2">
    <source>
        <dbReference type="Proteomes" id="UP001374535"/>
    </source>
</evidence>
<dbReference type="Proteomes" id="UP001374535">
    <property type="component" value="Chromosome 1"/>
</dbReference>
<name>A0AAQ3P6T7_VIGMU</name>
<organism evidence="1 2">
    <name type="scientific">Vigna mungo</name>
    <name type="common">Black gram</name>
    <name type="synonym">Phaseolus mungo</name>
    <dbReference type="NCBI Taxonomy" id="3915"/>
    <lineage>
        <taxon>Eukaryota</taxon>
        <taxon>Viridiplantae</taxon>
        <taxon>Streptophyta</taxon>
        <taxon>Embryophyta</taxon>
        <taxon>Tracheophyta</taxon>
        <taxon>Spermatophyta</taxon>
        <taxon>Magnoliopsida</taxon>
        <taxon>eudicotyledons</taxon>
        <taxon>Gunneridae</taxon>
        <taxon>Pentapetalae</taxon>
        <taxon>rosids</taxon>
        <taxon>fabids</taxon>
        <taxon>Fabales</taxon>
        <taxon>Fabaceae</taxon>
        <taxon>Papilionoideae</taxon>
        <taxon>50 kb inversion clade</taxon>
        <taxon>NPAAA clade</taxon>
        <taxon>indigoferoid/millettioid clade</taxon>
        <taxon>Phaseoleae</taxon>
        <taxon>Vigna</taxon>
    </lineage>
</organism>
<gene>
    <name evidence="1" type="ORF">V8G54_001715</name>
</gene>